<proteinExistence type="predicted"/>
<dbReference type="AlphaFoldDB" id="A0A182IEW0"/>
<organism evidence="1 2">
    <name type="scientific">Anopheles arabiensis</name>
    <name type="common">Mosquito</name>
    <dbReference type="NCBI Taxonomy" id="7173"/>
    <lineage>
        <taxon>Eukaryota</taxon>
        <taxon>Metazoa</taxon>
        <taxon>Ecdysozoa</taxon>
        <taxon>Arthropoda</taxon>
        <taxon>Hexapoda</taxon>
        <taxon>Insecta</taxon>
        <taxon>Pterygota</taxon>
        <taxon>Neoptera</taxon>
        <taxon>Endopterygota</taxon>
        <taxon>Diptera</taxon>
        <taxon>Nematocera</taxon>
        <taxon>Culicoidea</taxon>
        <taxon>Culicidae</taxon>
        <taxon>Anophelinae</taxon>
        <taxon>Anopheles</taxon>
    </lineage>
</organism>
<name>A0A182IEW0_ANOAR</name>
<reference evidence="1" key="1">
    <citation type="submission" date="2022-08" db="UniProtKB">
        <authorList>
            <consortium name="EnsemblMetazoa"/>
        </authorList>
    </citation>
    <scope>IDENTIFICATION</scope>
    <source>
        <strain evidence="1">Dongola</strain>
    </source>
</reference>
<accession>A0A182IEW0</accession>
<protein>
    <submittedName>
        <fullName evidence="1">Uncharacterized protein</fullName>
    </submittedName>
</protein>
<evidence type="ECO:0000313" key="2">
    <source>
        <dbReference type="Proteomes" id="UP000075840"/>
    </source>
</evidence>
<dbReference type="VEuPathDB" id="VectorBase:AARA014035"/>
<keyword evidence="2" id="KW-1185">Reference proteome</keyword>
<dbReference type="EnsemblMetazoa" id="AARA014035-RA">
    <property type="protein sequence ID" value="AARA014035-PA"/>
    <property type="gene ID" value="AARA014035"/>
</dbReference>
<dbReference type="Proteomes" id="UP000075840">
    <property type="component" value="Unassembled WGS sequence"/>
</dbReference>
<evidence type="ECO:0000313" key="1">
    <source>
        <dbReference type="EnsemblMetazoa" id="AARA014035-PA"/>
    </source>
</evidence>
<sequence length="57" mass="6599">MVQIPSISFLISIGSIVKFNALLRLLMDGCIVESKYLHPLIKTIENFVYDRTSNRYH</sequence>
<dbReference type="EMBL" id="APCN01004203">
    <property type="status" value="NOT_ANNOTATED_CDS"/>
    <property type="molecule type" value="Genomic_DNA"/>
</dbReference>